<protein>
    <submittedName>
        <fullName evidence="2">Uncharacterized protein</fullName>
    </submittedName>
</protein>
<evidence type="ECO:0000256" key="1">
    <source>
        <dbReference type="SAM" id="MobiDB-lite"/>
    </source>
</evidence>
<comment type="caution">
    <text evidence="2">The sequence shown here is derived from an EMBL/GenBank/DDBJ whole genome shotgun (WGS) entry which is preliminary data.</text>
</comment>
<sequence length="197" mass="21810">MSHCCSLPVKSPSSPEKVRRNVLSRTLGGPGPSILRLDSLSREFCGWEHWHASSSGVICATNDETVGFIGNISIAFVSYKTLNACLIACLIACLLQTPRFERDFFSFYDWNFKQDPSNSSSPKSQRYPDYGPTKKFNRSSDWNQRLERKACSFLRGSVGALLCIFERSLFLSCHSLGSRNQAANTCTYSQPGAGGAE</sequence>
<proteinExistence type="predicted"/>
<organism evidence="2 3">
    <name type="scientific">Melipona bicolor</name>
    <dbReference type="NCBI Taxonomy" id="60889"/>
    <lineage>
        <taxon>Eukaryota</taxon>
        <taxon>Metazoa</taxon>
        <taxon>Ecdysozoa</taxon>
        <taxon>Arthropoda</taxon>
        <taxon>Hexapoda</taxon>
        <taxon>Insecta</taxon>
        <taxon>Pterygota</taxon>
        <taxon>Neoptera</taxon>
        <taxon>Endopterygota</taxon>
        <taxon>Hymenoptera</taxon>
        <taxon>Apocrita</taxon>
        <taxon>Aculeata</taxon>
        <taxon>Apoidea</taxon>
        <taxon>Anthophila</taxon>
        <taxon>Apidae</taxon>
        <taxon>Melipona</taxon>
    </lineage>
</organism>
<gene>
    <name evidence="2" type="ORF">K0M31_001137</name>
</gene>
<dbReference type="AlphaFoldDB" id="A0AA40GEX9"/>
<accession>A0AA40GEX9</accession>
<feature type="non-terminal residue" evidence="2">
    <location>
        <position position="1"/>
    </location>
</feature>
<name>A0AA40GEX9_9HYME</name>
<keyword evidence="3" id="KW-1185">Reference proteome</keyword>
<feature type="region of interest" description="Disordered" evidence="1">
    <location>
        <begin position="115"/>
        <end position="136"/>
    </location>
</feature>
<dbReference type="EMBL" id="JAHYIQ010000001">
    <property type="protein sequence ID" value="KAK1136591.1"/>
    <property type="molecule type" value="Genomic_DNA"/>
</dbReference>
<evidence type="ECO:0000313" key="3">
    <source>
        <dbReference type="Proteomes" id="UP001177670"/>
    </source>
</evidence>
<feature type="compositionally biased region" description="Polar residues" evidence="1">
    <location>
        <begin position="115"/>
        <end position="124"/>
    </location>
</feature>
<reference evidence="2" key="1">
    <citation type="submission" date="2021-10" db="EMBL/GenBank/DDBJ databases">
        <title>Melipona bicolor Genome sequencing and assembly.</title>
        <authorList>
            <person name="Araujo N.S."/>
            <person name="Arias M.C."/>
        </authorList>
    </citation>
    <scope>NUCLEOTIDE SEQUENCE</scope>
    <source>
        <strain evidence="2">USP_2M_L1-L4_2017</strain>
        <tissue evidence="2">Whole body</tissue>
    </source>
</reference>
<evidence type="ECO:0000313" key="2">
    <source>
        <dbReference type="EMBL" id="KAK1136591.1"/>
    </source>
</evidence>
<dbReference type="Proteomes" id="UP001177670">
    <property type="component" value="Unassembled WGS sequence"/>
</dbReference>